<keyword evidence="1" id="KW-0812">Transmembrane</keyword>
<proteinExistence type="predicted"/>
<reference evidence="3" key="1">
    <citation type="submission" date="2017-05" db="EMBL/GenBank/DDBJ databases">
        <title>The Genome Sequence of Enterococcus sp. 4G2_DIV0659.</title>
        <authorList>
            <consortium name="The Broad Institute Genomics Platform"/>
            <consortium name="The Broad Institute Genomic Center for Infectious Diseases"/>
            <person name="Earl A."/>
            <person name="Manson A."/>
            <person name="Schwartman J."/>
            <person name="Gilmore M."/>
            <person name="Abouelleil A."/>
            <person name="Cao P."/>
            <person name="Chapman S."/>
            <person name="Cusick C."/>
            <person name="Shea T."/>
            <person name="Young S."/>
            <person name="Neafsey D."/>
            <person name="Nusbaum C."/>
            <person name="Birren B."/>
        </authorList>
    </citation>
    <scope>NUCLEOTIDE SEQUENCE [LARGE SCALE GENOMIC DNA]</scope>
    <source>
        <strain evidence="3">4G2_DIV0659</strain>
    </source>
</reference>
<dbReference type="STRING" id="1834181.A5880_002510"/>
<gene>
    <name evidence="2" type="ORF">A5880_000924</name>
    <name evidence="3" type="ORF">A5880_002510</name>
</gene>
<dbReference type="Proteomes" id="UP000195139">
    <property type="component" value="Unassembled WGS sequence"/>
</dbReference>
<accession>A0A242CE95</accession>
<dbReference type="InterPro" id="IPR009574">
    <property type="entry name" value="DUF1189"/>
</dbReference>
<sequence>MNSFTLFKSSLFRFSDLRAAKNMPFWKVIFYLVFLSVILALPITKQMFSVMREIKNDGQKIAEKLPDFKIDKGNLHTSKDAEGFIYQTNSIIFTFDPEGKRTVSDISTDSIGNAVSLGLLKDSFVIGLPDSGMAESLFGANQFEVPYTKGSLDGLSSQTIKKSLDTASIPFWIKLLIFIFTLYPTLINLIINLLLIAVGANLYSKIRLYNLRFIDCLKVVTYCATLPVILSSLLHFFNWSFDDSFLIVFISLLIFFFTTSKEERHEPPLV</sequence>
<keyword evidence="1" id="KW-0472">Membrane</keyword>
<reference evidence="2 4" key="2">
    <citation type="submission" date="2018-07" db="EMBL/GenBank/DDBJ databases">
        <title>The Genome Sequence of Enterococcus sp. DIV0659b.</title>
        <authorList>
            <consortium name="The Broad Institute Genomics Platform"/>
            <consortium name="The Broad Institute Genomic Center for Infectious Diseases"/>
            <person name="Earl A."/>
            <person name="Manson A."/>
            <person name="Schwartman J."/>
            <person name="Gilmore M."/>
            <person name="Abouelleil A."/>
            <person name="Cao P."/>
            <person name="Chapman S."/>
            <person name="Cusick C."/>
            <person name="Shea T."/>
            <person name="Young S."/>
            <person name="Neafsey D."/>
            <person name="Nusbaum C."/>
            <person name="Birren B."/>
        </authorList>
    </citation>
    <scope>NUCLEOTIDE SEQUENCE [LARGE SCALE GENOMIC DNA]</scope>
    <source>
        <strain evidence="2 4">4G2_DIV0659</strain>
    </source>
</reference>
<dbReference type="OrthoDB" id="2134424at2"/>
<feature type="transmembrane region" description="Helical" evidence="1">
    <location>
        <begin position="25"/>
        <end position="43"/>
    </location>
</feature>
<feature type="transmembrane region" description="Helical" evidence="1">
    <location>
        <begin position="219"/>
        <end position="237"/>
    </location>
</feature>
<dbReference type="Pfam" id="PF06691">
    <property type="entry name" value="DUF1189"/>
    <property type="match status" value="1"/>
</dbReference>
<dbReference type="AlphaFoldDB" id="A0A242CE95"/>
<organism evidence="3">
    <name type="scientific">Candidatus Enterococcus mansonii</name>
    <dbReference type="NCBI Taxonomy" id="1834181"/>
    <lineage>
        <taxon>Bacteria</taxon>
        <taxon>Bacillati</taxon>
        <taxon>Bacillota</taxon>
        <taxon>Bacilli</taxon>
        <taxon>Lactobacillales</taxon>
        <taxon>Enterococcaceae</taxon>
        <taxon>Enterococcus</taxon>
    </lineage>
</organism>
<dbReference type="RefSeq" id="WP_086331379.1">
    <property type="nucleotide sequence ID" value="NZ_NGLE02000001.1"/>
</dbReference>
<comment type="caution">
    <text evidence="3">The sequence shown here is derived from an EMBL/GenBank/DDBJ whole genome shotgun (WGS) entry which is preliminary data.</text>
</comment>
<protein>
    <recommendedName>
        <fullName evidence="5">DUF1189 domain-containing protein</fullName>
    </recommendedName>
</protein>
<evidence type="ECO:0000313" key="3">
    <source>
        <dbReference type="EMBL" id="OTO08240.1"/>
    </source>
</evidence>
<evidence type="ECO:0008006" key="5">
    <source>
        <dbReference type="Google" id="ProtNLM"/>
    </source>
</evidence>
<dbReference type="EMBL" id="NGLE01000003">
    <property type="protein sequence ID" value="OTO08240.1"/>
    <property type="molecule type" value="Genomic_DNA"/>
</dbReference>
<keyword evidence="4" id="KW-1185">Reference proteome</keyword>
<name>A0A242CE95_9ENTE</name>
<dbReference type="EMBL" id="NGLE02000001">
    <property type="protein sequence ID" value="MEI5993377.1"/>
    <property type="molecule type" value="Genomic_DNA"/>
</dbReference>
<evidence type="ECO:0000256" key="1">
    <source>
        <dbReference type="SAM" id="Phobius"/>
    </source>
</evidence>
<keyword evidence="1" id="KW-1133">Transmembrane helix</keyword>
<evidence type="ECO:0000313" key="2">
    <source>
        <dbReference type="EMBL" id="MEI5993377.1"/>
    </source>
</evidence>
<evidence type="ECO:0000313" key="4">
    <source>
        <dbReference type="Proteomes" id="UP000195139"/>
    </source>
</evidence>
<feature type="transmembrane region" description="Helical" evidence="1">
    <location>
        <begin position="171"/>
        <end position="199"/>
    </location>
</feature>